<dbReference type="AlphaFoldDB" id="A0A061BA98"/>
<name>A0A061BA98_CYBFA</name>
<proteinExistence type="predicted"/>
<accession>A0A061BA98</accession>
<sequence length="241" mass="27285">MSSYNIKRALRPASRAAQGAQRHWSPPRATSPSTIKGVPAPIQQFYQATRPGFPITLATNNWFKCTFFPADHFLGLFRKSSPAMRMRYVYGTALFNDPKVPHKLKSRFSKSPDALDQSNIRVILRRIYREAMWKTYAGADGVYVFDVGVVPTTKDELDQVHKLLADVMIKATNVDCTKMIRQANSKIQWNRVRTIMRDENIPIPQGFEELEAASKGSSPKQKQQKMVASAVASIQKGKHTW</sequence>
<dbReference type="EMBL" id="LK052907">
    <property type="protein sequence ID" value="CDR46278.1"/>
    <property type="molecule type" value="Genomic_DNA"/>
</dbReference>
<dbReference type="VEuPathDB" id="FungiDB:BON22_2003"/>
<protein>
    <submittedName>
        <fullName evidence="2">CYFA0S22e02047g1_1</fullName>
    </submittedName>
</protein>
<dbReference type="PhylomeDB" id="A0A061BA98"/>
<gene>
    <name evidence="2" type="ORF">CYFA0S_22e02047g</name>
</gene>
<evidence type="ECO:0000256" key="1">
    <source>
        <dbReference type="SAM" id="MobiDB-lite"/>
    </source>
</evidence>
<feature type="region of interest" description="Disordered" evidence="1">
    <location>
        <begin position="1"/>
        <end position="36"/>
    </location>
</feature>
<organism evidence="2">
    <name type="scientific">Cyberlindnera fabianii</name>
    <name type="common">Yeast</name>
    <name type="synonym">Hansenula fabianii</name>
    <dbReference type="NCBI Taxonomy" id="36022"/>
    <lineage>
        <taxon>Eukaryota</taxon>
        <taxon>Fungi</taxon>
        <taxon>Dikarya</taxon>
        <taxon>Ascomycota</taxon>
        <taxon>Saccharomycotina</taxon>
        <taxon>Saccharomycetes</taxon>
        <taxon>Phaffomycetales</taxon>
        <taxon>Phaffomycetaceae</taxon>
        <taxon>Cyberlindnera</taxon>
    </lineage>
</organism>
<reference evidence="2" key="1">
    <citation type="journal article" date="2014" name="Genome Announc.">
        <title>Genome sequence of the yeast Cyberlindnera fabianii (Hansenula fabianii).</title>
        <authorList>
            <person name="Freel K.C."/>
            <person name="Sarilar V."/>
            <person name="Neuveglise C."/>
            <person name="Devillers H."/>
            <person name="Friedrich A."/>
            <person name="Schacherer J."/>
        </authorList>
    </citation>
    <scope>NUCLEOTIDE SEQUENCE</scope>
    <source>
        <strain evidence="2">YJS4271</strain>
    </source>
</reference>
<dbReference type="OrthoDB" id="4062049at2759"/>
<evidence type="ECO:0000313" key="2">
    <source>
        <dbReference type="EMBL" id="CDR46278.1"/>
    </source>
</evidence>